<evidence type="ECO:0000313" key="1">
    <source>
        <dbReference type="EMBL" id="SDL94194.1"/>
    </source>
</evidence>
<proteinExistence type="predicted"/>
<dbReference type="OrthoDB" id="530015at2"/>
<dbReference type="InterPro" id="IPR027417">
    <property type="entry name" value="P-loop_NTPase"/>
</dbReference>
<organism evidence="1 2">
    <name type="scientific">Nonomuraea jiangxiensis</name>
    <dbReference type="NCBI Taxonomy" id="633440"/>
    <lineage>
        <taxon>Bacteria</taxon>
        <taxon>Bacillati</taxon>
        <taxon>Actinomycetota</taxon>
        <taxon>Actinomycetes</taxon>
        <taxon>Streptosporangiales</taxon>
        <taxon>Streptosporangiaceae</taxon>
        <taxon>Nonomuraea</taxon>
    </lineage>
</organism>
<accession>A0A1G9P664</accession>
<dbReference type="EMBL" id="FNDJ01000033">
    <property type="protein sequence ID" value="SDL94194.1"/>
    <property type="molecule type" value="Genomic_DNA"/>
</dbReference>
<sequence length="733" mass="81441">MTTRSAKIAAIHAQRENDVAAAELLEGDLGELAEALGELDRTRRELATRVDDDAFDTIAALAVPLQDLIDSVAVEQKELERVLTRLRRLTLNIGVVGRARQGKSRLLQSLTGLTGQEIPDGDGGFCTGVPSLVRHSPGNATYADVFFHTAESFLNDVIAPYYERLKLGPPPHSLARFAELLPDLPEDPQDARKAERTSAYGHLAAYHTSLPHYRDLLAEPSPRRVGAEEIRAYVAQDDLRGERRFHAFRAVRRVQITTSFPQADLAGIGTIDLPGLGDTNLGDSRLLLSALEGDVDIVLFIRRPAPEGDGIQEIDNALYDLAQSALPDIPMEKRSFFFLNRRRSVDQDNLSNARAYHAALGTSSIRTVGASIVDCSQPDEVAAAFEPVIDYLLDHISELDQLLLDARRRRVAEIYRQAELLIREASALGALAQPATVWFPAFLALFNNAYEQLSVGLDLLVEQLREERARPDTALAEAVQEVLRRARDDNGIPSPEDLRTRFALEGTRQATYAHVLDEVRAHLSRHFLGLHTALQERLYAMWANVAGVLSGPGLLAPLSAQAGKDFLLAVADRVHPSVRPEGESELKFAILILTEFDLSYRGFIQHRIRPCLDGVHGDTPTMPFPKDASRVDEKTMREMLEITYEEALDRCDAALNDLLAEPSGAVFAIVEEFRDRVLRSEGVKDEWRAFYQDIRAQVWADQFEALAEQTVHLRTWNEAVRKVSSLLPEGETT</sequence>
<name>A0A1G9P664_9ACTN</name>
<protein>
    <recommendedName>
        <fullName evidence="3">Dynamin family protein</fullName>
    </recommendedName>
</protein>
<dbReference type="SUPFAM" id="SSF52540">
    <property type="entry name" value="P-loop containing nucleoside triphosphate hydrolases"/>
    <property type="match status" value="1"/>
</dbReference>
<evidence type="ECO:0008006" key="3">
    <source>
        <dbReference type="Google" id="ProtNLM"/>
    </source>
</evidence>
<reference evidence="1 2" key="1">
    <citation type="submission" date="2016-10" db="EMBL/GenBank/DDBJ databases">
        <authorList>
            <person name="de Groot N.N."/>
        </authorList>
    </citation>
    <scope>NUCLEOTIDE SEQUENCE [LARGE SCALE GENOMIC DNA]</scope>
    <source>
        <strain evidence="1 2">CGMCC 4.6533</strain>
    </source>
</reference>
<dbReference type="STRING" id="633440.SAMN05421869_13345"/>
<gene>
    <name evidence="1" type="ORF">SAMN05421869_13345</name>
</gene>
<keyword evidence="2" id="KW-1185">Reference proteome</keyword>
<dbReference type="AlphaFoldDB" id="A0A1G9P664"/>
<dbReference type="Proteomes" id="UP000199202">
    <property type="component" value="Unassembled WGS sequence"/>
</dbReference>
<dbReference type="RefSeq" id="WP_090945837.1">
    <property type="nucleotide sequence ID" value="NZ_FNDJ01000033.1"/>
</dbReference>
<evidence type="ECO:0000313" key="2">
    <source>
        <dbReference type="Proteomes" id="UP000199202"/>
    </source>
</evidence>